<keyword evidence="3" id="KW-1185">Reference proteome</keyword>
<evidence type="ECO:0000256" key="1">
    <source>
        <dbReference type="SAM" id="MobiDB-lite"/>
    </source>
</evidence>
<reference evidence="2" key="1">
    <citation type="journal article" date="2017" name="Nature">
        <title>The genome of Chenopodium quinoa.</title>
        <authorList>
            <person name="Jarvis D.E."/>
            <person name="Ho Y.S."/>
            <person name="Lightfoot D.J."/>
            <person name="Schmoeckel S.M."/>
            <person name="Li B."/>
            <person name="Borm T.J.A."/>
            <person name="Ohyanagi H."/>
            <person name="Mineta K."/>
            <person name="Michell C.T."/>
            <person name="Saber N."/>
            <person name="Kharbatia N.M."/>
            <person name="Rupper R.R."/>
            <person name="Sharp A.R."/>
            <person name="Dally N."/>
            <person name="Boughton B.A."/>
            <person name="Woo Y.H."/>
            <person name="Gao G."/>
            <person name="Schijlen E.G.W.M."/>
            <person name="Guo X."/>
            <person name="Momin A.A."/>
            <person name="Negrao S."/>
            <person name="Al-Babili S."/>
            <person name="Gehring C."/>
            <person name="Roessner U."/>
            <person name="Jung C."/>
            <person name="Murphy K."/>
            <person name="Arold S.T."/>
            <person name="Gojobori T."/>
            <person name="van der Linden C.G."/>
            <person name="van Loo E.N."/>
            <person name="Jellen E.N."/>
            <person name="Maughan P.J."/>
            <person name="Tester M."/>
        </authorList>
    </citation>
    <scope>NUCLEOTIDE SEQUENCE [LARGE SCALE GENOMIC DNA]</scope>
    <source>
        <strain evidence="2">cv. PI 614886</strain>
    </source>
</reference>
<dbReference type="EnsemblPlants" id="AUR62020736-RA">
    <property type="protein sequence ID" value="AUR62020736-RA:cds"/>
    <property type="gene ID" value="AUR62020736"/>
</dbReference>
<sequence length="194" mass="21049">PAISKTVVKQPLTLGSDQGGLKVGGASSSGTIGRFIQFELPEGVMTDDEIKEISTDVVHESFLLLKRNMDVFSSVQSNGFKTLSDLVSNVLSERIISLSSEDPVAVSQTQQLHSDPHYHKLLDGIIAECMKMKSAHELFREVYGPEQRNNEDVPRANDDVPGANENVSGANENVHGRIIRSNKSLCSLDCGPVS</sequence>
<evidence type="ECO:0000313" key="2">
    <source>
        <dbReference type="EnsemblPlants" id="AUR62020736-RA:cds"/>
    </source>
</evidence>
<dbReference type="Proteomes" id="UP000596660">
    <property type="component" value="Unplaced"/>
</dbReference>
<proteinExistence type="predicted"/>
<accession>A0A803LZ35</accession>
<reference evidence="2" key="2">
    <citation type="submission" date="2021-03" db="UniProtKB">
        <authorList>
            <consortium name="EnsemblPlants"/>
        </authorList>
    </citation>
    <scope>IDENTIFICATION</scope>
</reference>
<name>A0A803LZ35_CHEQI</name>
<organism evidence="2 3">
    <name type="scientific">Chenopodium quinoa</name>
    <name type="common">Quinoa</name>
    <dbReference type="NCBI Taxonomy" id="63459"/>
    <lineage>
        <taxon>Eukaryota</taxon>
        <taxon>Viridiplantae</taxon>
        <taxon>Streptophyta</taxon>
        <taxon>Embryophyta</taxon>
        <taxon>Tracheophyta</taxon>
        <taxon>Spermatophyta</taxon>
        <taxon>Magnoliopsida</taxon>
        <taxon>eudicotyledons</taxon>
        <taxon>Gunneridae</taxon>
        <taxon>Pentapetalae</taxon>
        <taxon>Caryophyllales</taxon>
        <taxon>Chenopodiaceae</taxon>
        <taxon>Chenopodioideae</taxon>
        <taxon>Atripliceae</taxon>
        <taxon>Chenopodium</taxon>
    </lineage>
</organism>
<dbReference type="AlphaFoldDB" id="A0A803LZ35"/>
<evidence type="ECO:0000313" key="3">
    <source>
        <dbReference type="Proteomes" id="UP000596660"/>
    </source>
</evidence>
<dbReference type="Gramene" id="AUR62020736-RA">
    <property type="protein sequence ID" value="AUR62020736-RA:cds"/>
    <property type="gene ID" value="AUR62020736"/>
</dbReference>
<feature type="compositionally biased region" description="Basic and acidic residues" evidence="1">
    <location>
        <begin position="148"/>
        <end position="158"/>
    </location>
</feature>
<feature type="region of interest" description="Disordered" evidence="1">
    <location>
        <begin position="145"/>
        <end position="174"/>
    </location>
</feature>
<protein>
    <submittedName>
        <fullName evidence="2">Uncharacterized protein</fullName>
    </submittedName>
</protein>